<feature type="domain" description="NuBaID C-terminal" evidence="9">
    <location>
        <begin position="239"/>
        <end position="461"/>
    </location>
</feature>
<dbReference type="OMA" id="EWCPWIS"/>
<dbReference type="GO" id="GO:0008270">
    <property type="term" value="F:zinc ion binding"/>
    <property type="evidence" value="ECO:0007669"/>
    <property type="project" value="UniProtKB-KW"/>
</dbReference>
<comment type="subcellular location">
    <subcellularLocation>
        <location evidence="1">Nucleus</location>
    </subcellularLocation>
</comment>
<sequence length="500" mass="54231">MATLGGSRGDRLGNSNQHKSSLASPEKVREILNEGVSSTGVGSNSGQGDLNVLEVKSNSQAPCEATNKEAFFSRLRFSLSSHCLKWAGKPRILSPLMCARYGWISVGCDMLKCSSCQAFLCASLQPTLDFEKYASRIAEISRQLQTQHEKFCPWPDFPCPERFWLVPACEPSTLLAAFLERFQSACLLAQQLPAMKPEQLKSMSLTEDVISGILQVVEEEQKRKGGTPCSEPLAVQVAACIVSLCGWAASPALHAMSLPILTCSYCMRKVGLWNFHQMEGMGSDRDNLTNTVGTPVRAASPALAAPNDGQGEQSTSASPSPATTPCRMKLRSQDSTRSDQVIFKEMALRARSRDSPSPNEELPSPLTRGKRPATRSRGQEYGSGTDGIASLHPPKRLCLSSAGGPDGPLPKTVFDPLAQHREWCPWISVGKENVDPGALPFSDKGSGLYQQGWKAALDLLMPMKKNSNIDGGSPAQGPRDKSKRVFAIFRQWQVSSSPSQ</sequence>
<dbReference type="GeneTree" id="ENSGT00390000006086"/>
<reference evidence="10" key="2">
    <citation type="submission" date="2025-09" db="UniProtKB">
        <authorList>
            <consortium name="Ensembl"/>
        </authorList>
    </citation>
    <scope>IDENTIFICATION</scope>
</reference>
<keyword evidence="4" id="KW-0862">Zinc</keyword>
<accession>A0A3Q0SZ20</accession>
<keyword evidence="2" id="KW-0479">Metal-binding</keyword>
<feature type="compositionally biased region" description="Low complexity" evidence="7">
    <location>
        <begin position="355"/>
        <end position="366"/>
    </location>
</feature>
<feature type="compositionally biased region" description="Polar residues" evidence="7">
    <location>
        <begin position="13"/>
        <end position="23"/>
    </location>
</feature>
<dbReference type="InterPro" id="IPR012935">
    <property type="entry name" value="NuBaID_N"/>
</dbReference>
<dbReference type="InterPro" id="IPR013909">
    <property type="entry name" value="NuBaID_C"/>
</dbReference>
<dbReference type="GO" id="GO:0005634">
    <property type="term" value="C:nucleus"/>
    <property type="evidence" value="ECO:0007669"/>
    <property type="project" value="UniProtKB-SubCell"/>
</dbReference>
<evidence type="ECO:0000259" key="8">
    <source>
        <dbReference type="Pfam" id="PF07967"/>
    </source>
</evidence>
<organism evidence="10 11">
    <name type="scientific">Amphilophus citrinellus</name>
    <name type="common">Midas cichlid</name>
    <name type="synonym">Cichlasoma citrinellum</name>
    <dbReference type="NCBI Taxonomy" id="61819"/>
    <lineage>
        <taxon>Eukaryota</taxon>
        <taxon>Metazoa</taxon>
        <taxon>Chordata</taxon>
        <taxon>Craniata</taxon>
        <taxon>Vertebrata</taxon>
        <taxon>Euteleostomi</taxon>
        <taxon>Actinopterygii</taxon>
        <taxon>Neopterygii</taxon>
        <taxon>Teleostei</taxon>
        <taxon>Neoteleostei</taxon>
        <taxon>Acanthomorphata</taxon>
        <taxon>Ovalentaria</taxon>
        <taxon>Cichlomorphae</taxon>
        <taxon>Cichliformes</taxon>
        <taxon>Cichlidae</taxon>
        <taxon>New World cichlids</taxon>
        <taxon>Cichlasomatinae</taxon>
        <taxon>Heroini</taxon>
        <taxon>Amphilophus</taxon>
    </lineage>
</organism>
<keyword evidence="11" id="KW-1185">Reference proteome</keyword>
<evidence type="ECO:0000256" key="7">
    <source>
        <dbReference type="SAM" id="MobiDB-lite"/>
    </source>
</evidence>
<feature type="region of interest" description="Disordered" evidence="7">
    <location>
        <begin position="1"/>
        <end position="26"/>
    </location>
</feature>
<feature type="compositionally biased region" description="Low complexity" evidence="7">
    <location>
        <begin position="314"/>
        <end position="325"/>
    </location>
</feature>
<comment type="function">
    <text evidence="6">Required for proper positioning of a substantial amount of TPR at the nuclear basket (NB) through interaction with TPR.</text>
</comment>
<evidence type="ECO:0000313" key="11">
    <source>
        <dbReference type="Proteomes" id="UP000261340"/>
    </source>
</evidence>
<protein>
    <submittedName>
        <fullName evidence="10">Zinc finger, C3HC-type containing 1</fullName>
    </submittedName>
</protein>
<keyword evidence="5" id="KW-0539">Nucleus</keyword>
<name>A0A3Q0SZ20_AMPCI</name>
<evidence type="ECO:0000313" key="10">
    <source>
        <dbReference type="Ensembl" id="ENSACIP00000025250.1"/>
    </source>
</evidence>
<evidence type="ECO:0000256" key="1">
    <source>
        <dbReference type="ARBA" id="ARBA00004123"/>
    </source>
</evidence>
<evidence type="ECO:0000256" key="3">
    <source>
        <dbReference type="ARBA" id="ARBA00022771"/>
    </source>
</evidence>
<dbReference type="AlphaFoldDB" id="A0A3Q0SZ20"/>
<dbReference type="Proteomes" id="UP000261340">
    <property type="component" value="Unplaced"/>
</dbReference>
<evidence type="ECO:0000256" key="2">
    <source>
        <dbReference type="ARBA" id="ARBA00022723"/>
    </source>
</evidence>
<feature type="region of interest" description="Disordered" evidence="7">
    <location>
        <begin position="301"/>
        <end position="405"/>
    </location>
</feature>
<keyword evidence="3" id="KW-0863">Zinc-finger</keyword>
<evidence type="ECO:0000256" key="4">
    <source>
        <dbReference type="ARBA" id="ARBA00022833"/>
    </source>
</evidence>
<dbReference type="Pfam" id="PF07967">
    <property type="entry name" value="zf-C3HC"/>
    <property type="match status" value="1"/>
</dbReference>
<dbReference type="PANTHER" id="PTHR15835:SF6">
    <property type="entry name" value="ZINC FINGER C3HC-TYPE PROTEIN 1"/>
    <property type="match status" value="1"/>
</dbReference>
<evidence type="ECO:0000256" key="6">
    <source>
        <dbReference type="ARBA" id="ARBA00044931"/>
    </source>
</evidence>
<dbReference type="PANTHER" id="PTHR15835">
    <property type="entry name" value="NUCLEAR-INTERACTING PARTNER OF ALK"/>
    <property type="match status" value="1"/>
</dbReference>
<dbReference type="Pfam" id="PF08600">
    <property type="entry name" value="NuBaID_C"/>
    <property type="match status" value="1"/>
</dbReference>
<dbReference type="STRING" id="61819.ENSACIP00000025250"/>
<feature type="domain" description="C3HC-type" evidence="8">
    <location>
        <begin position="66"/>
        <end position="194"/>
    </location>
</feature>
<reference evidence="10" key="1">
    <citation type="submission" date="2025-08" db="UniProtKB">
        <authorList>
            <consortium name="Ensembl"/>
        </authorList>
    </citation>
    <scope>IDENTIFICATION</scope>
</reference>
<evidence type="ECO:0000259" key="9">
    <source>
        <dbReference type="Pfam" id="PF08600"/>
    </source>
</evidence>
<dbReference type="Ensembl" id="ENSACIT00000025911.1">
    <property type="protein sequence ID" value="ENSACIP00000025250.1"/>
    <property type="gene ID" value="ENSACIG00000019513.1"/>
</dbReference>
<proteinExistence type="predicted"/>
<evidence type="ECO:0000256" key="5">
    <source>
        <dbReference type="ARBA" id="ARBA00023242"/>
    </source>
</evidence>